<evidence type="ECO:0000256" key="2">
    <source>
        <dbReference type="ARBA" id="ARBA00022723"/>
    </source>
</evidence>
<protein>
    <submittedName>
        <fullName evidence="4">FAH family protein</fullName>
    </submittedName>
</protein>
<comment type="caution">
    <text evidence="4">The sequence shown here is derived from an EMBL/GenBank/DDBJ whole genome shotgun (WGS) entry which is preliminary data.</text>
</comment>
<evidence type="ECO:0000256" key="1">
    <source>
        <dbReference type="ARBA" id="ARBA00010211"/>
    </source>
</evidence>
<evidence type="ECO:0000259" key="3">
    <source>
        <dbReference type="Pfam" id="PF01557"/>
    </source>
</evidence>
<proteinExistence type="inferred from homology"/>
<evidence type="ECO:0000313" key="4">
    <source>
        <dbReference type="EMBL" id="ELP69776.1"/>
    </source>
</evidence>
<dbReference type="EMBL" id="AEJB01000123">
    <property type="protein sequence ID" value="ELP69776.1"/>
    <property type="molecule type" value="Genomic_DNA"/>
</dbReference>
<gene>
    <name evidence="4" type="ORF">STRTUCAR8_00898</name>
</gene>
<evidence type="ECO:0000313" key="5">
    <source>
        <dbReference type="Proteomes" id="UP000010931"/>
    </source>
</evidence>
<dbReference type="PATRIC" id="fig|698760.3.peg.1562"/>
<dbReference type="SUPFAM" id="SSF56529">
    <property type="entry name" value="FAH"/>
    <property type="match status" value="1"/>
</dbReference>
<dbReference type="STRING" id="85558.T45_06862"/>
<dbReference type="Pfam" id="PF01557">
    <property type="entry name" value="FAA_hydrolase"/>
    <property type="match status" value="1"/>
</dbReference>
<dbReference type="InterPro" id="IPR036663">
    <property type="entry name" value="Fumarylacetoacetase_C_sf"/>
</dbReference>
<feature type="domain" description="Fumarylacetoacetase-like C-terminal" evidence="3">
    <location>
        <begin position="94"/>
        <end position="310"/>
    </location>
</feature>
<accession>L7FFB4</accession>
<dbReference type="AlphaFoldDB" id="L7FFB4"/>
<reference evidence="4 5" key="1">
    <citation type="journal article" date="2011" name="Plasmid">
        <title>Streptomyces turgidiscabies Car8 contains a modular pathogenicity island that shares virulence genes with other actinobacterial plant pathogens.</title>
        <authorList>
            <person name="Huguet-Tapia J.C."/>
            <person name="Badger J.H."/>
            <person name="Loria R."/>
            <person name="Pettis G.S."/>
        </authorList>
    </citation>
    <scope>NUCLEOTIDE SEQUENCE [LARGE SCALE GENOMIC DNA]</scope>
    <source>
        <strain evidence="4 5">Car8</strain>
    </source>
</reference>
<dbReference type="PANTHER" id="PTHR42796:SF4">
    <property type="entry name" value="FUMARYLACETOACETATE HYDROLASE DOMAIN-CONTAINING PROTEIN 2A"/>
    <property type="match status" value="1"/>
</dbReference>
<keyword evidence="5" id="KW-1185">Reference proteome</keyword>
<dbReference type="InterPro" id="IPR051121">
    <property type="entry name" value="FAH"/>
</dbReference>
<dbReference type="Gene3D" id="3.90.850.10">
    <property type="entry name" value="Fumarylacetoacetase-like, C-terminal domain"/>
    <property type="match status" value="1"/>
</dbReference>
<dbReference type="GO" id="GO:0003824">
    <property type="term" value="F:catalytic activity"/>
    <property type="evidence" value="ECO:0007669"/>
    <property type="project" value="InterPro"/>
</dbReference>
<name>L7FFB4_STRT8</name>
<dbReference type="GO" id="GO:0044281">
    <property type="term" value="P:small molecule metabolic process"/>
    <property type="evidence" value="ECO:0007669"/>
    <property type="project" value="UniProtKB-ARBA"/>
</dbReference>
<dbReference type="GO" id="GO:0046872">
    <property type="term" value="F:metal ion binding"/>
    <property type="evidence" value="ECO:0007669"/>
    <property type="project" value="UniProtKB-KW"/>
</dbReference>
<dbReference type="InterPro" id="IPR011234">
    <property type="entry name" value="Fumarylacetoacetase-like_C"/>
</dbReference>
<dbReference type="Proteomes" id="UP000010931">
    <property type="component" value="Unassembled WGS sequence"/>
</dbReference>
<keyword evidence="2" id="KW-0479">Metal-binding</keyword>
<organism evidence="4 5">
    <name type="scientific">Streptomyces turgidiscabies (strain Car8)</name>
    <dbReference type="NCBI Taxonomy" id="698760"/>
    <lineage>
        <taxon>Bacteria</taxon>
        <taxon>Bacillati</taxon>
        <taxon>Actinomycetota</taxon>
        <taxon>Actinomycetes</taxon>
        <taxon>Kitasatosporales</taxon>
        <taxon>Streptomycetaceae</taxon>
        <taxon>Streptomyces</taxon>
    </lineage>
</organism>
<dbReference type="PANTHER" id="PTHR42796">
    <property type="entry name" value="FUMARYLACETOACETATE HYDROLASE DOMAIN-CONTAINING PROTEIN 2A-RELATED"/>
    <property type="match status" value="1"/>
</dbReference>
<sequence length="312" mass="33652">MVRELLREPHAGGNMKPSEWSLVQYRVDDSEKVTVGAYTDGVVVQGPPGTEGLTLMEVLARWESLAPQFRDWTPTASATVVDARLAPPLTYPGKVLCAGANYWDHIAEMGCERPDELGDPFFFLKPPTTTVTGPGDPVPLPGYPGARVDWEAELGVVVGRGGRDLAPERAMDHVAGYLVANDVSARDRLRSEKPVAEPFTFDWVGHKGQDGFCPLGPGLVPAWQIADPQDLRIQLSINGVLKQDSSTAQMMVKIPEVIAAASRITRLEPGDVILTGTPAGCGVPRGEFLAPGDDIVIEIERIGRLENRVVAS</sequence>
<comment type="similarity">
    <text evidence="1">Belongs to the FAH family.</text>
</comment>